<name>A0ABQ8IAY2_9ROSI</name>
<accession>A0ABQ8IAY2</accession>
<reference evidence="4 5" key="1">
    <citation type="submission" date="2021-02" db="EMBL/GenBank/DDBJ databases">
        <title>Plant Genome Project.</title>
        <authorList>
            <person name="Zhang R.-G."/>
        </authorList>
    </citation>
    <scope>NUCLEOTIDE SEQUENCE [LARGE SCALE GENOMIC DNA]</scope>
    <source>
        <tissue evidence="4">Leaves</tissue>
    </source>
</reference>
<gene>
    <name evidence="4" type="ORF">JRO89_XS03G0197600</name>
</gene>
<dbReference type="Pfam" id="PF13456">
    <property type="entry name" value="RVT_3"/>
    <property type="match status" value="1"/>
</dbReference>
<dbReference type="InterPro" id="IPR001461">
    <property type="entry name" value="Aspartic_peptidase_A1"/>
</dbReference>
<evidence type="ECO:0008006" key="6">
    <source>
        <dbReference type="Google" id="ProtNLM"/>
    </source>
</evidence>
<dbReference type="CDD" id="cd06222">
    <property type="entry name" value="RNase_H_like"/>
    <property type="match status" value="1"/>
</dbReference>
<evidence type="ECO:0000313" key="5">
    <source>
        <dbReference type="Proteomes" id="UP000827721"/>
    </source>
</evidence>
<keyword evidence="1" id="KW-0812">Transmembrane</keyword>
<dbReference type="Pfam" id="PF14541">
    <property type="entry name" value="TAXi_C"/>
    <property type="match status" value="1"/>
</dbReference>
<dbReference type="InterPro" id="IPR021109">
    <property type="entry name" value="Peptidase_aspartic_dom_sf"/>
</dbReference>
<sequence length="570" mass="61487">MGTPTNYMDLPRLVARALIALIAGKEPLGQDAQKTHCALSSYNPKTDMYKIGGLGEDTMKVSTMDGSVYVSDVDMRRFSFACGVKGLLSGLAKVGGGPYFMHSYGEVSKLLIRTPLVINPVAHSRPPLNAKDFSSQEYFIDVKGIKIDGKPVSFNTSLLSINKDGVGGTMIRTVATYTVLHSAIYKALVTDFVKEAAARRMKRVGSMAPFGACFSSKNIVRTMTGPAVPNIDLVVKGNNTAWSIYGANSMVKIKKNVLCLGFVDGGSTAKTSIVLGGHQLENNLLEFDLASSMLDFMRAGLRLPTLSIACLSLVESKAVVPFLSGLRLPAAGSFIDFILVCNVSLLVHEMELLLILLWRFWFHRNRAMHSAPLLSVEETVGWSELFLTDYHATVAVSSMRCGLVVERWQAPSPGWVKINSDVAVNVRGCRLGFGMVFRDFASKVLVSYTSLLLGLFSSYIGKVLAILLGLRLAIDMGLSSVCVESDAASIVKQLSSRASSCSDIGLVLDDILSLAVDFSGLSFSSVRRCANKIVHGLAKFALSHQPVGVRLGGVPSSLALLVLADFRDYL</sequence>
<dbReference type="Gene3D" id="2.40.70.10">
    <property type="entry name" value="Acid Proteases"/>
    <property type="match status" value="1"/>
</dbReference>
<feature type="transmembrane region" description="Helical" evidence="1">
    <location>
        <begin position="337"/>
        <end position="358"/>
    </location>
</feature>
<dbReference type="PANTHER" id="PTHR47965:SF68">
    <property type="entry name" value="BASIC 7S GLOBULIN-LIKE"/>
    <property type="match status" value="1"/>
</dbReference>
<proteinExistence type="predicted"/>
<dbReference type="PANTHER" id="PTHR47965">
    <property type="entry name" value="ASPARTYL PROTEASE-RELATED"/>
    <property type="match status" value="1"/>
</dbReference>
<feature type="transmembrane region" description="Helical" evidence="1">
    <location>
        <begin position="445"/>
        <end position="470"/>
    </location>
</feature>
<organism evidence="4 5">
    <name type="scientific">Xanthoceras sorbifolium</name>
    <dbReference type="NCBI Taxonomy" id="99658"/>
    <lineage>
        <taxon>Eukaryota</taxon>
        <taxon>Viridiplantae</taxon>
        <taxon>Streptophyta</taxon>
        <taxon>Embryophyta</taxon>
        <taxon>Tracheophyta</taxon>
        <taxon>Spermatophyta</taxon>
        <taxon>Magnoliopsida</taxon>
        <taxon>eudicotyledons</taxon>
        <taxon>Gunneridae</taxon>
        <taxon>Pentapetalae</taxon>
        <taxon>rosids</taxon>
        <taxon>malvids</taxon>
        <taxon>Sapindales</taxon>
        <taxon>Sapindaceae</taxon>
        <taxon>Xanthoceroideae</taxon>
        <taxon>Xanthoceras</taxon>
    </lineage>
</organism>
<keyword evidence="5" id="KW-1185">Reference proteome</keyword>
<dbReference type="InterPro" id="IPR044730">
    <property type="entry name" value="RNase_H-like_dom_plant"/>
</dbReference>
<dbReference type="InterPro" id="IPR032799">
    <property type="entry name" value="TAXi_C"/>
</dbReference>
<dbReference type="InterPro" id="IPR036397">
    <property type="entry name" value="RNaseH_sf"/>
</dbReference>
<comment type="caution">
    <text evidence="4">The sequence shown here is derived from an EMBL/GenBank/DDBJ whole genome shotgun (WGS) entry which is preliminary data.</text>
</comment>
<evidence type="ECO:0000313" key="4">
    <source>
        <dbReference type="EMBL" id="KAH7573716.1"/>
    </source>
</evidence>
<keyword evidence="1" id="KW-1133">Transmembrane helix</keyword>
<dbReference type="EMBL" id="JAFEMO010000003">
    <property type="protein sequence ID" value="KAH7573716.1"/>
    <property type="molecule type" value="Genomic_DNA"/>
</dbReference>
<dbReference type="Gene3D" id="3.30.420.10">
    <property type="entry name" value="Ribonuclease H-like superfamily/Ribonuclease H"/>
    <property type="match status" value="1"/>
</dbReference>
<dbReference type="Proteomes" id="UP000827721">
    <property type="component" value="Unassembled WGS sequence"/>
</dbReference>
<dbReference type="SUPFAM" id="SSF53098">
    <property type="entry name" value="Ribonuclease H-like"/>
    <property type="match status" value="1"/>
</dbReference>
<evidence type="ECO:0000259" key="2">
    <source>
        <dbReference type="Pfam" id="PF13456"/>
    </source>
</evidence>
<evidence type="ECO:0000259" key="3">
    <source>
        <dbReference type="Pfam" id="PF14541"/>
    </source>
</evidence>
<dbReference type="InterPro" id="IPR002156">
    <property type="entry name" value="RNaseH_domain"/>
</dbReference>
<protein>
    <recommendedName>
        <fullName evidence="6">RNase H type-1 domain-containing protein</fullName>
    </recommendedName>
</protein>
<feature type="domain" description="Xylanase inhibitor C-terminal" evidence="3">
    <location>
        <begin position="137"/>
        <end position="297"/>
    </location>
</feature>
<keyword evidence="1" id="KW-0472">Membrane</keyword>
<evidence type="ECO:0000256" key="1">
    <source>
        <dbReference type="SAM" id="Phobius"/>
    </source>
</evidence>
<dbReference type="InterPro" id="IPR012337">
    <property type="entry name" value="RNaseH-like_sf"/>
</dbReference>
<dbReference type="SUPFAM" id="SSF50630">
    <property type="entry name" value="Acid proteases"/>
    <property type="match status" value="1"/>
</dbReference>
<feature type="domain" description="RNase H type-1" evidence="2">
    <location>
        <begin position="419"/>
        <end position="541"/>
    </location>
</feature>